<feature type="region of interest" description="Disordered" evidence="1">
    <location>
        <begin position="383"/>
        <end position="415"/>
    </location>
</feature>
<dbReference type="OMA" id="QAKLCAY"/>
<sequence length="703" mass="80535">MAVPMWNDSLVSPPPVASCSYTCYEIDEVDVYNLKLALQVMQTSHSVGLGLSSEQYTLSRLLYKANNQQRHWRWYQMLKKIQKSLSKLQANHPVKFWEDAVGCCQINRDQSGLGSIIIHLPARQMLEYILVKLMGQAKLCAYILNTAESVFIFVIQNIKSGQFLAHNVIYASIASRIWVMMRTMLRDILMWYSTLRPWIDKLKATSMQWILAGQVLPDCLQDWLRADYNPDKYSKAIEQTSKTKGSSLLDSMFASTSLATSEPIMTESLTEKDLYNTNVAMAASTAPSMDLGEPIKAGELVENRKRKWLDTSCLQESDAKRSRLEVETRTKETGALASCSSSIQPITKMKKSEQREEKHLGIPKGKKQSKGILKQLKLSLKRKEKGTLQKGDAENENEEVVGLSYRGPEETTRNWSKQLKNKLQKKLRKFKQNSPASNETLSEKKLSIEAQNPIDEEDEVDGKLDSDWLESNLDQNKLKGVSEVTKESKKNKNKVKRGFQKTRKQTKKLKHKEWIQETETEPNYLIGSLGGQHPEDSFSLRHQFPDPSQTGTNYKLEKKIDTSKSKKFQSDKGRQPKICEEYRQINKNGTERIVKSIKKKRRAEFNKSEETKGMYAQPERNAPGAIPKMHQWDYLQTNKKMANSKRDIRTESSVSFKRILRKPKKQRSESSLVCDLSKMTKGKGASCNRNQDSDIDQIFAWLE</sequence>
<dbReference type="GO" id="GO:0005634">
    <property type="term" value="C:nucleus"/>
    <property type="evidence" value="ECO:0007669"/>
    <property type="project" value="TreeGrafter"/>
</dbReference>
<dbReference type="Proteomes" id="UP000694845">
    <property type="component" value="Unplaced"/>
</dbReference>
<feature type="region of interest" description="Disordered" evidence="1">
    <location>
        <begin position="480"/>
        <end position="514"/>
    </location>
</feature>
<feature type="domain" description="Nucleolus and neural progenitor protein-like N-terminal" evidence="2">
    <location>
        <begin position="6"/>
        <end position="195"/>
    </location>
</feature>
<dbReference type="RefSeq" id="XP_022108485.1">
    <property type="nucleotide sequence ID" value="XM_022252793.1"/>
</dbReference>
<organism evidence="3 4">
    <name type="scientific">Acanthaster planci</name>
    <name type="common">Crown-of-thorns starfish</name>
    <dbReference type="NCBI Taxonomy" id="133434"/>
    <lineage>
        <taxon>Eukaryota</taxon>
        <taxon>Metazoa</taxon>
        <taxon>Echinodermata</taxon>
        <taxon>Eleutherozoa</taxon>
        <taxon>Asterozoa</taxon>
        <taxon>Asteroidea</taxon>
        <taxon>Valvatacea</taxon>
        <taxon>Valvatida</taxon>
        <taxon>Acanthasteridae</taxon>
        <taxon>Acanthaster</taxon>
    </lineage>
</organism>
<dbReference type="OrthoDB" id="9899341at2759"/>
<accession>A0A8B7ZUM9</accession>
<dbReference type="PANTHER" id="PTHR34761:SF1">
    <property type="entry name" value="NUCLEOLUS AND NEURAL PROGENITOR PROTEIN"/>
    <property type="match status" value="1"/>
</dbReference>
<feature type="compositionally biased region" description="Basic and acidic residues" evidence="1">
    <location>
        <begin position="350"/>
        <end position="360"/>
    </location>
</feature>
<feature type="region of interest" description="Disordered" evidence="1">
    <location>
        <begin position="427"/>
        <end position="461"/>
    </location>
</feature>
<evidence type="ECO:0000259" key="2">
    <source>
        <dbReference type="Pfam" id="PF14780"/>
    </source>
</evidence>
<evidence type="ECO:0000256" key="1">
    <source>
        <dbReference type="SAM" id="MobiDB-lite"/>
    </source>
</evidence>
<proteinExistence type="predicted"/>
<feature type="compositionally biased region" description="Basic residues" evidence="1">
    <location>
        <begin position="491"/>
        <end position="511"/>
    </location>
</feature>
<keyword evidence="3" id="KW-1185">Reference proteome</keyword>
<evidence type="ECO:0000313" key="3">
    <source>
        <dbReference type="Proteomes" id="UP000694845"/>
    </source>
</evidence>
<evidence type="ECO:0000313" key="4">
    <source>
        <dbReference type="RefSeq" id="XP_022108485.1"/>
    </source>
</evidence>
<name>A0A8B7ZUM9_ACAPL</name>
<dbReference type="InterPro" id="IPR027951">
    <property type="entry name" value="Nepro_N"/>
</dbReference>
<dbReference type="GO" id="GO:0045747">
    <property type="term" value="P:positive regulation of Notch signaling pathway"/>
    <property type="evidence" value="ECO:0007669"/>
    <property type="project" value="TreeGrafter"/>
</dbReference>
<gene>
    <name evidence="4" type="primary">LOC110988873</name>
</gene>
<protein>
    <submittedName>
        <fullName evidence="4">Uncharacterized protein LOC110988873</fullName>
    </submittedName>
</protein>
<dbReference type="GeneID" id="110988873"/>
<dbReference type="KEGG" id="aplc:110988873"/>
<feature type="region of interest" description="Disordered" evidence="1">
    <location>
        <begin position="337"/>
        <end position="370"/>
    </location>
</feature>
<dbReference type="InterPro" id="IPR052835">
    <property type="entry name" value="Nepro"/>
</dbReference>
<dbReference type="Pfam" id="PF14780">
    <property type="entry name" value="NEPRO_N"/>
    <property type="match status" value="1"/>
</dbReference>
<reference evidence="4" key="1">
    <citation type="submission" date="2025-08" db="UniProtKB">
        <authorList>
            <consortium name="RefSeq"/>
        </authorList>
    </citation>
    <scope>IDENTIFICATION</scope>
</reference>
<dbReference type="AlphaFoldDB" id="A0A8B7ZUM9"/>
<dbReference type="PANTHER" id="PTHR34761">
    <property type="entry name" value="NUCLEOLUS AND NEURAL PROGENITOR PROTEIN"/>
    <property type="match status" value="1"/>
</dbReference>